<dbReference type="PANTHER" id="PTHR42718">
    <property type="entry name" value="MAJOR FACILITATOR SUPERFAMILY MULTIDRUG TRANSPORTER MFSC"/>
    <property type="match status" value="1"/>
</dbReference>
<organism evidence="7 8">
    <name type="scientific">Pendulispora albinea</name>
    <dbReference type="NCBI Taxonomy" id="2741071"/>
    <lineage>
        <taxon>Bacteria</taxon>
        <taxon>Pseudomonadati</taxon>
        <taxon>Myxococcota</taxon>
        <taxon>Myxococcia</taxon>
        <taxon>Myxococcales</taxon>
        <taxon>Sorangiineae</taxon>
        <taxon>Pendulisporaceae</taxon>
        <taxon>Pendulispora</taxon>
    </lineage>
</organism>
<sequence length="524" mass="55304">MSLPDPHSRKNAVALAAVCLAALMFGLEISSVPVVLPILEKTLHGSFRDMQWIMNAYTIACTTVLMAAGTLADRYGRKRMLVISLIVFGLTSILCGLARSVPVLVAGRFLQGLGGGAMLICLIAILSHQFRAGRERATAFATWGIVFGFGLGFGPILGAAIVAVSSWQWVFLVHGVLAVLAIVMTSSGVEESRDPDARKLDIGGILTLSLAVFSSTYFITQGPDIGFGSAAALGALALALVSFVAFLVVERLHPHPMFDFTVFRIRPFSGAIFGAMGMNFSFWPFMIYLPIYFQSALGYDVVTAGCSLLAYTLPTLVFPPLAERFALRYEPRAVIALGMFAIGLGFLGMRYAISVAHPSWSTILPGALLAGMGLGFTNTPVTNTTTGAVPSTRAGMASGIDMSARLITLAINIALMGFILVNGIRSYLRGALPGALDEASLRAAAEKIASGDLVSVRSTVPAWSTLDASGAVAHAALVHGFGTVMLYGGIGVWVLAAASFLTFGGRASTSTEWGRSDLRDAMKR</sequence>
<feature type="domain" description="Major facilitator superfamily (MFS) profile" evidence="6">
    <location>
        <begin position="14"/>
        <end position="506"/>
    </location>
</feature>
<feature type="transmembrane region" description="Helical" evidence="5">
    <location>
        <begin position="270"/>
        <end position="289"/>
    </location>
</feature>
<dbReference type="RefSeq" id="WP_394821724.1">
    <property type="nucleotide sequence ID" value="NZ_CP089984.1"/>
</dbReference>
<gene>
    <name evidence="7" type="ORF">LZC94_30160</name>
</gene>
<dbReference type="InterPro" id="IPR036259">
    <property type="entry name" value="MFS_trans_sf"/>
</dbReference>
<dbReference type="PROSITE" id="PS00216">
    <property type="entry name" value="SUGAR_TRANSPORT_1"/>
    <property type="match status" value="1"/>
</dbReference>
<dbReference type="Gene3D" id="1.20.1250.20">
    <property type="entry name" value="MFS general substrate transporter like domains"/>
    <property type="match status" value="1"/>
</dbReference>
<dbReference type="InterPro" id="IPR005829">
    <property type="entry name" value="Sugar_transporter_CS"/>
</dbReference>
<dbReference type="PROSITE" id="PS50850">
    <property type="entry name" value="MFS"/>
    <property type="match status" value="1"/>
</dbReference>
<proteinExistence type="predicted"/>
<feature type="transmembrane region" description="Helical" evidence="5">
    <location>
        <begin position="484"/>
        <end position="505"/>
    </location>
</feature>
<dbReference type="InterPro" id="IPR011701">
    <property type="entry name" value="MFS"/>
</dbReference>
<feature type="transmembrane region" description="Helical" evidence="5">
    <location>
        <begin position="359"/>
        <end position="381"/>
    </location>
</feature>
<evidence type="ECO:0000256" key="3">
    <source>
        <dbReference type="ARBA" id="ARBA00022989"/>
    </source>
</evidence>
<feature type="transmembrane region" description="Helical" evidence="5">
    <location>
        <begin position="12"/>
        <end position="38"/>
    </location>
</feature>
<dbReference type="Pfam" id="PF07690">
    <property type="entry name" value="MFS_1"/>
    <property type="match status" value="1"/>
</dbReference>
<evidence type="ECO:0000256" key="2">
    <source>
        <dbReference type="ARBA" id="ARBA00022692"/>
    </source>
</evidence>
<dbReference type="CDD" id="cd17321">
    <property type="entry name" value="MFS_MMR_MDR_like"/>
    <property type="match status" value="1"/>
</dbReference>
<comment type="subcellular location">
    <subcellularLocation>
        <location evidence="1">Membrane</location>
        <topology evidence="1">Multi-pass membrane protein</topology>
    </subcellularLocation>
</comment>
<feature type="transmembrane region" description="Helical" evidence="5">
    <location>
        <begin position="50"/>
        <end position="68"/>
    </location>
</feature>
<dbReference type="SUPFAM" id="SSF103473">
    <property type="entry name" value="MFS general substrate transporter"/>
    <property type="match status" value="1"/>
</dbReference>
<feature type="transmembrane region" description="Helical" evidence="5">
    <location>
        <begin position="169"/>
        <end position="188"/>
    </location>
</feature>
<keyword evidence="2 5" id="KW-0812">Transmembrane</keyword>
<protein>
    <submittedName>
        <fullName evidence="7">MFS transporter</fullName>
    </submittedName>
</protein>
<keyword evidence="3 5" id="KW-1133">Transmembrane helix</keyword>
<keyword evidence="8" id="KW-1185">Reference proteome</keyword>
<name>A0ABZ2LSG8_9BACT</name>
<dbReference type="Gene3D" id="1.20.1720.10">
    <property type="entry name" value="Multidrug resistance protein D"/>
    <property type="match status" value="1"/>
</dbReference>
<feature type="transmembrane region" description="Helical" evidence="5">
    <location>
        <begin position="200"/>
        <end position="219"/>
    </location>
</feature>
<evidence type="ECO:0000256" key="5">
    <source>
        <dbReference type="SAM" id="Phobius"/>
    </source>
</evidence>
<evidence type="ECO:0000256" key="4">
    <source>
        <dbReference type="ARBA" id="ARBA00023136"/>
    </source>
</evidence>
<feature type="transmembrane region" description="Helical" evidence="5">
    <location>
        <begin position="80"/>
        <end position="99"/>
    </location>
</feature>
<feature type="transmembrane region" description="Helical" evidence="5">
    <location>
        <begin position="138"/>
        <end position="163"/>
    </location>
</feature>
<feature type="transmembrane region" description="Helical" evidence="5">
    <location>
        <begin position="105"/>
        <end position="126"/>
    </location>
</feature>
<evidence type="ECO:0000256" key="1">
    <source>
        <dbReference type="ARBA" id="ARBA00004141"/>
    </source>
</evidence>
<accession>A0ABZ2LSG8</accession>
<evidence type="ECO:0000313" key="7">
    <source>
        <dbReference type="EMBL" id="WXB12105.1"/>
    </source>
</evidence>
<evidence type="ECO:0000313" key="8">
    <source>
        <dbReference type="Proteomes" id="UP001370348"/>
    </source>
</evidence>
<dbReference type="EMBL" id="CP089984">
    <property type="protein sequence ID" value="WXB12105.1"/>
    <property type="molecule type" value="Genomic_DNA"/>
</dbReference>
<dbReference type="Proteomes" id="UP001370348">
    <property type="component" value="Chromosome"/>
</dbReference>
<reference evidence="7 8" key="1">
    <citation type="submission" date="2021-12" db="EMBL/GenBank/DDBJ databases">
        <title>Discovery of the Pendulisporaceae a myxobacterial family with distinct sporulation behavior and unique specialized metabolism.</title>
        <authorList>
            <person name="Garcia R."/>
            <person name="Popoff A."/>
            <person name="Bader C.D."/>
            <person name="Loehr J."/>
            <person name="Walesch S."/>
            <person name="Walt C."/>
            <person name="Boldt J."/>
            <person name="Bunk B."/>
            <person name="Haeckl F.J.F.P.J."/>
            <person name="Gunesch A.P."/>
            <person name="Birkelbach J."/>
            <person name="Nuebel U."/>
            <person name="Pietschmann T."/>
            <person name="Bach T."/>
            <person name="Mueller R."/>
        </authorList>
    </citation>
    <scope>NUCLEOTIDE SEQUENCE [LARGE SCALE GENOMIC DNA]</scope>
    <source>
        <strain evidence="7 8">MSr11954</strain>
    </source>
</reference>
<dbReference type="PANTHER" id="PTHR42718:SF49">
    <property type="entry name" value="EXPORT PROTEIN"/>
    <property type="match status" value="1"/>
</dbReference>
<keyword evidence="4 5" id="KW-0472">Membrane</keyword>
<feature type="transmembrane region" description="Helical" evidence="5">
    <location>
        <begin position="402"/>
        <end position="424"/>
    </location>
</feature>
<dbReference type="InterPro" id="IPR020846">
    <property type="entry name" value="MFS_dom"/>
</dbReference>
<feature type="transmembrane region" description="Helical" evidence="5">
    <location>
        <begin position="333"/>
        <end position="353"/>
    </location>
</feature>
<feature type="transmembrane region" description="Helical" evidence="5">
    <location>
        <begin position="225"/>
        <end position="249"/>
    </location>
</feature>
<feature type="transmembrane region" description="Helical" evidence="5">
    <location>
        <begin position="301"/>
        <end position="321"/>
    </location>
</feature>
<evidence type="ECO:0000259" key="6">
    <source>
        <dbReference type="PROSITE" id="PS50850"/>
    </source>
</evidence>